<dbReference type="Pfam" id="PF13417">
    <property type="entry name" value="GST_N_3"/>
    <property type="match status" value="1"/>
</dbReference>
<dbReference type="GO" id="GO:0005737">
    <property type="term" value="C:cytoplasm"/>
    <property type="evidence" value="ECO:0007669"/>
    <property type="project" value="TreeGrafter"/>
</dbReference>
<sequence>MKLFYSTASPYARTAQIVLREVNLDPKSIEVQTHPFDNNVEFLKANPLGKVPCLITDKDDGIFDSEVICQYLDAEFNQGKLWQPVQSSWALRTTYSLTSGLLDLAVARRQEIMRDGDGLKSDFWWQRFNDGLRRGFEELENRMTLMPDGFNLLDINLACLIDYMAFRHSDLDCIGSQVMSRFQLFQNRPSIKQTQPSD</sequence>
<reference evidence="2 3" key="1">
    <citation type="submission" date="2023-08" db="EMBL/GenBank/DDBJ databases">
        <title>Pleionea litopenaei sp. nov., isolated from stomach of juvenile Litopenaeus vannamei.</title>
        <authorList>
            <person name="Rho A.M."/>
            <person name="Hwang C.Y."/>
        </authorList>
    </citation>
    <scope>NUCLEOTIDE SEQUENCE [LARGE SCALE GENOMIC DNA]</scope>
    <source>
        <strain evidence="2 3">HL-JVS1</strain>
    </source>
</reference>
<dbReference type="PANTHER" id="PTHR43968:SF6">
    <property type="entry name" value="GLUTATHIONE S-TRANSFERASE OMEGA"/>
    <property type="match status" value="1"/>
</dbReference>
<evidence type="ECO:0000259" key="1">
    <source>
        <dbReference type="PROSITE" id="PS50404"/>
    </source>
</evidence>
<organism evidence="2 3">
    <name type="scientific">Pleionea litopenaei</name>
    <dbReference type="NCBI Taxonomy" id="3070815"/>
    <lineage>
        <taxon>Bacteria</taxon>
        <taxon>Pseudomonadati</taxon>
        <taxon>Pseudomonadota</taxon>
        <taxon>Gammaproteobacteria</taxon>
        <taxon>Oceanospirillales</taxon>
        <taxon>Pleioneaceae</taxon>
        <taxon>Pleionea</taxon>
    </lineage>
</organism>
<dbReference type="Gene3D" id="3.40.30.10">
    <property type="entry name" value="Glutaredoxin"/>
    <property type="match status" value="1"/>
</dbReference>
<dbReference type="SUPFAM" id="SSF52833">
    <property type="entry name" value="Thioredoxin-like"/>
    <property type="match status" value="1"/>
</dbReference>
<protein>
    <submittedName>
        <fullName evidence="2">Glutathione S-transferase N-terminal domain-containing protein</fullName>
    </submittedName>
</protein>
<feature type="domain" description="GST N-terminal" evidence="1">
    <location>
        <begin position="1"/>
        <end position="80"/>
    </location>
</feature>
<gene>
    <name evidence="2" type="ORF">Q9312_11465</name>
</gene>
<dbReference type="Proteomes" id="UP001239782">
    <property type="component" value="Chromosome"/>
</dbReference>
<accession>A0AA51RQT1</accession>
<dbReference type="Gene3D" id="1.20.1050.10">
    <property type="match status" value="1"/>
</dbReference>
<dbReference type="KEGG" id="plei:Q9312_11465"/>
<dbReference type="InterPro" id="IPR004045">
    <property type="entry name" value="Glutathione_S-Trfase_N"/>
</dbReference>
<name>A0AA51RQT1_9GAMM</name>
<evidence type="ECO:0000313" key="2">
    <source>
        <dbReference type="EMBL" id="WMS85835.1"/>
    </source>
</evidence>
<dbReference type="AlphaFoldDB" id="A0AA51RQT1"/>
<dbReference type="EMBL" id="CP133548">
    <property type="protein sequence ID" value="WMS85835.1"/>
    <property type="molecule type" value="Genomic_DNA"/>
</dbReference>
<dbReference type="InterPro" id="IPR036249">
    <property type="entry name" value="Thioredoxin-like_sf"/>
</dbReference>
<dbReference type="PROSITE" id="PS50404">
    <property type="entry name" value="GST_NTER"/>
    <property type="match status" value="1"/>
</dbReference>
<proteinExistence type="predicted"/>
<dbReference type="InterPro" id="IPR050983">
    <property type="entry name" value="GST_Omega/HSP26"/>
</dbReference>
<evidence type="ECO:0000313" key="3">
    <source>
        <dbReference type="Proteomes" id="UP001239782"/>
    </source>
</evidence>
<keyword evidence="3" id="KW-1185">Reference proteome</keyword>
<dbReference type="RefSeq" id="WP_309200988.1">
    <property type="nucleotide sequence ID" value="NZ_CP133548.1"/>
</dbReference>
<dbReference type="PANTHER" id="PTHR43968">
    <property type="match status" value="1"/>
</dbReference>